<dbReference type="GO" id="GO:0052855">
    <property type="term" value="F:ADP-dependent NAD(P)H-hydrate dehydratase activity"/>
    <property type="evidence" value="ECO:0007669"/>
    <property type="project" value="UniProtKB-EC"/>
</dbReference>
<evidence type="ECO:0000256" key="4">
    <source>
        <dbReference type="ARBA" id="ARBA00013129"/>
    </source>
</evidence>
<evidence type="ECO:0000256" key="11">
    <source>
        <dbReference type="ARBA" id="ARBA00032624"/>
    </source>
</evidence>
<dbReference type="NCBIfam" id="TIGR00197">
    <property type="entry name" value="yjeF_nterm"/>
    <property type="match status" value="1"/>
</dbReference>
<reference evidence="16" key="1">
    <citation type="submission" date="2018-05" db="EMBL/GenBank/DDBJ databases">
        <authorList>
            <person name="Lanie J.A."/>
            <person name="Ng W.-L."/>
            <person name="Kazmierczak K.M."/>
            <person name="Andrzejewski T.M."/>
            <person name="Davidsen T.M."/>
            <person name="Wayne K.J."/>
            <person name="Tettelin H."/>
            <person name="Glass J.I."/>
            <person name="Rusch D."/>
            <person name="Podicherti R."/>
            <person name="Tsui H.-C.T."/>
            <person name="Winkler M.E."/>
        </authorList>
    </citation>
    <scope>NUCLEOTIDE SEQUENCE</scope>
</reference>
<dbReference type="Pfam" id="PF01256">
    <property type="entry name" value="Carb_kinase"/>
    <property type="match status" value="1"/>
</dbReference>
<dbReference type="GO" id="GO:0110051">
    <property type="term" value="P:metabolite repair"/>
    <property type="evidence" value="ECO:0007669"/>
    <property type="project" value="TreeGrafter"/>
</dbReference>
<evidence type="ECO:0000256" key="2">
    <source>
        <dbReference type="ARBA" id="ARBA00006001"/>
    </source>
</evidence>
<feature type="non-terminal residue" evidence="16">
    <location>
        <position position="312"/>
    </location>
</feature>
<evidence type="ECO:0000256" key="1">
    <source>
        <dbReference type="ARBA" id="ARBA00001958"/>
    </source>
</evidence>
<dbReference type="SUPFAM" id="SSF53613">
    <property type="entry name" value="Ribokinase-like"/>
    <property type="match status" value="1"/>
</dbReference>
<feature type="domain" description="YjeF C-terminal" evidence="14">
    <location>
        <begin position="213"/>
        <end position="312"/>
    </location>
</feature>
<dbReference type="Gene3D" id="3.40.50.10260">
    <property type="entry name" value="YjeF N-terminal domain"/>
    <property type="match status" value="1"/>
</dbReference>
<dbReference type="InterPro" id="IPR036652">
    <property type="entry name" value="YjeF_N_dom_sf"/>
</dbReference>
<evidence type="ECO:0000256" key="7">
    <source>
        <dbReference type="ARBA" id="ARBA00022857"/>
    </source>
</evidence>
<accession>A0A382SCU8</accession>
<evidence type="ECO:0000256" key="9">
    <source>
        <dbReference type="ARBA" id="ARBA00023239"/>
    </source>
</evidence>
<comment type="function">
    <text evidence="10">Bifunctional enzyme that catalyzes the epimerization of the S- and R-forms of NAD(P)HX and the dehydration of the S-form of NAD(P)HX at the expense of ADP, which is converted to AMP. This allows the repair of both epimers of NAD(P)HX, a damaged form of NAD(P)H that is a result of enzymatic or heat-dependent hydration.</text>
</comment>
<dbReference type="EMBL" id="UINC01128163">
    <property type="protein sequence ID" value="SVD07734.1"/>
    <property type="molecule type" value="Genomic_DNA"/>
</dbReference>
<proteinExistence type="inferred from homology"/>
<dbReference type="Gene3D" id="3.40.1190.20">
    <property type="match status" value="1"/>
</dbReference>
<comment type="catalytic activity">
    <reaction evidence="13">
        <text>(6S)-NADPHX + ADP = AMP + phosphate + NADPH + H(+)</text>
        <dbReference type="Rhea" id="RHEA:32235"/>
        <dbReference type="ChEBI" id="CHEBI:15378"/>
        <dbReference type="ChEBI" id="CHEBI:43474"/>
        <dbReference type="ChEBI" id="CHEBI:57783"/>
        <dbReference type="ChEBI" id="CHEBI:64076"/>
        <dbReference type="ChEBI" id="CHEBI:456215"/>
        <dbReference type="ChEBI" id="CHEBI:456216"/>
        <dbReference type="EC" id="4.2.1.136"/>
    </reaction>
</comment>
<dbReference type="GO" id="GO:0005524">
    <property type="term" value="F:ATP binding"/>
    <property type="evidence" value="ECO:0007669"/>
    <property type="project" value="UniProtKB-KW"/>
</dbReference>
<comment type="similarity">
    <text evidence="2">In the N-terminal section; belongs to the NnrE/AIBP family.</text>
</comment>
<evidence type="ECO:0000313" key="16">
    <source>
        <dbReference type="EMBL" id="SVD07734.1"/>
    </source>
</evidence>
<dbReference type="GO" id="GO:0052856">
    <property type="term" value="F:NAD(P)HX epimerase activity"/>
    <property type="evidence" value="ECO:0007669"/>
    <property type="project" value="TreeGrafter"/>
</dbReference>
<feature type="domain" description="YjeF N-terminal" evidence="15">
    <location>
        <begin position="1"/>
        <end position="203"/>
    </location>
</feature>
<dbReference type="InterPro" id="IPR029056">
    <property type="entry name" value="Ribokinase-like"/>
</dbReference>
<dbReference type="EC" id="4.2.1.136" evidence="4"/>
<keyword evidence="8" id="KW-0520">NAD</keyword>
<comment type="similarity">
    <text evidence="3">In the C-terminal section; belongs to the NnrD/CARKD family.</text>
</comment>
<evidence type="ECO:0000256" key="6">
    <source>
        <dbReference type="ARBA" id="ARBA00022840"/>
    </source>
</evidence>
<organism evidence="16">
    <name type="scientific">marine metagenome</name>
    <dbReference type="NCBI Taxonomy" id="408172"/>
    <lineage>
        <taxon>unclassified sequences</taxon>
        <taxon>metagenomes</taxon>
        <taxon>ecological metagenomes</taxon>
    </lineage>
</organism>
<gene>
    <name evidence="16" type="ORF">METZ01_LOCUS360588</name>
</gene>
<sequence>GVSSPDTLMENAGLAVAEAARTEMGGTAGKRVLVLVGPGNNGADGLVATRHLSRWGANVTAYLVTGRPDPDPKMEPARAYGVTVTGVDQDPELAALDGLIGRSHLVIDAILGTGRSRPLTGAVQAAVSRLDACRQSPRRPSLMAMDLPTGLNPDTGEVDPACPSMDVTVALGYPKVGLIGFPGAEKIGRLEVVGIGIPPGLPEESEIDLELMTPDWVGECLPARPLNSHKGTFGHVLVVAGSRNYVGAASLASQAAVRTGAGLTTLASPSGVYPIAASKLTEVIHFPLADDGEGRFHPKASHALRNDLDRYN</sequence>
<dbReference type="InterPro" id="IPR004443">
    <property type="entry name" value="YjeF_N_dom"/>
</dbReference>
<keyword evidence="6" id="KW-0067">ATP-binding</keyword>
<comment type="catalytic activity">
    <reaction evidence="12">
        <text>(6S)-NADHX + ADP = AMP + phosphate + NADH + H(+)</text>
        <dbReference type="Rhea" id="RHEA:32223"/>
        <dbReference type="ChEBI" id="CHEBI:15378"/>
        <dbReference type="ChEBI" id="CHEBI:43474"/>
        <dbReference type="ChEBI" id="CHEBI:57945"/>
        <dbReference type="ChEBI" id="CHEBI:64074"/>
        <dbReference type="ChEBI" id="CHEBI:456215"/>
        <dbReference type="ChEBI" id="CHEBI:456216"/>
        <dbReference type="EC" id="4.2.1.136"/>
    </reaction>
</comment>
<evidence type="ECO:0000256" key="8">
    <source>
        <dbReference type="ARBA" id="ARBA00023027"/>
    </source>
</evidence>
<evidence type="ECO:0000256" key="3">
    <source>
        <dbReference type="ARBA" id="ARBA00009524"/>
    </source>
</evidence>
<dbReference type="SUPFAM" id="SSF64153">
    <property type="entry name" value="YjeF N-terminal domain-like"/>
    <property type="match status" value="1"/>
</dbReference>
<dbReference type="PANTHER" id="PTHR12592">
    <property type="entry name" value="ATP-DEPENDENT (S)-NAD(P)H-HYDRATE DEHYDRATASE FAMILY MEMBER"/>
    <property type="match status" value="1"/>
</dbReference>
<keyword evidence="9" id="KW-0456">Lyase</keyword>
<protein>
    <recommendedName>
        <fullName evidence="4">ADP-dependent NAD(P)H-hydrate dehydratase</fullName>
        <ecNumber evidence="4">4.2.1.136</ecNumber>
    </recommendedName>
    <alternativeName>
        <fullName evidence="11">Nicotinamide nucleotide repair protein</fullName>
    </alternativeName>
</protein>
<comment type="cofactor">
    <cofactor evidence="1">
        <name>K(+)</name>
        <dbReference type="ChEBI" id="CHEBI:29103"/>
    </cofactor>
</comment>
<keyword evidence="5" id="KW-0547">Nucleotide-binding</keyword>
<dbReference type="Pfam" id="PF03853">
    <property type="entry name" value="YjeF_N"/>
    <property type="match status" value="1"/>
</dbReference>
<evidence type="ECO:0000256" key="5">
    <source>
        <dbReference type="ARBA" id="ARBA00022741"/>
    </source>
</evidence>
<evidence type="ECO:0000259" key="15">
    <source>
        <dbReference type="PROSITE" id="PS51385"/>
    </source>
</evidence>
<name>A0A382SCU8_9ZZZZ</name>
<evidence type="ECO:0000259" key="14">
    <source>
        <dbReference type="PROSITE" id="PS51383"/>
    </source>
</evidence>
<dbReference type="PANTHER" id="PTHR12592:SF0">
    <property type="entry name" value="ATP-DEPENDENT (S)-NAD(P)H-HYDRATE DEHYDRATASE"/>
    <property type="match status" value="1"/>
</dbReference>
<evidence type="ECO:0000256" key="13">
    <source>
        <dbReference type="ARBA" id="ARBA00049209"/>
    </source>
</evidence>
<dbReference type="AlphaFoldDB" id="A0A382SCU8"/>
<dbReference type="PROSITE" id="PS51383">
    <property type="entry name" value="YJEF_C_3"/>
    <property type="match status" value="1"/>
</dbReference>
<dbReference type="InterPro" id="IPR000631">
    <property type="entry name" value="CARKD"/>
</dbReference>
<keyword evidence="7" id="KW-0521">NADP</keyword>
<evidence type="ECO:0000256" key="12">
    <source>
        <dbReference type="ARBA" id="ARBA00048238"/>
    </source>
</evidence>
<evidence type="ECO:0000256" key="10">
    <source>
        <dbReference type="ARBA" id="ARBA00025153"/>
    </source>
</evidence>
<feature type="non-terminal residue" evidence="16">
    <location>
        <position position="1"/>
    </location>
</feature>
<dbReference type="PROSITE" id="PS51385">
    <property type="entry name" value="YJEF_N"/>
    <property type="match status" value="1"/>
</dbReference>